<feature type="domain" description="HpcH/HpaI aldolase/citrate lyase" evidence="7">
    <location>
        <begin position="14"/>
        <end position="238"/>
    </location>
</feature>
<dbReference type="GO" id="GO:0000287">
    <property type="term" value="F:magnesium ion binding"/>
    <property type="evidence" value="ECO:0007669"/>
    <property type="project" value="TreeGrafter"/>
</dbReference>
<dbReference type="PANTHER" id="PTHR32308">
    <property type="entry name" value="LYASE BETA SUBUNIT, PUTATIVE (AFU_ORTHOLOGUE AFUA_4G13030)-RELATED"/>
    <property type="match status" value="1"/>
</dbReference>
<dbReference type="GO" id="GO:0006107">
    <property type="term" value="P:oxaloacetate metabolic process"/>
    <property type="evidence" value="ECO:0007669"/>
    <property type="project" value="TreeGrafter"/>
</dbReference>
<comment type="cofactor">
    <cofactor evidence="1">
        <name>Mg(2+)</name>
        <dbReference type="ChEBI" id="CHEBI:18420"/>
    </cofactor>
</comment>
<keyword evidence="9" id="KW-1185">Reference proteome</keyword>
<dbReference type="Gene3D" id="3.20.20.60">
    <property type="entry name" value="Phosphoenolpyruvate-binding domains"/>
    <property type="match status" value="1"/>
</dbReference>
<dbReference type="Proteomes" id="UP000245390">
    <property type="component" value="Unassembled WGS sequence"/>
</dbReference>
<evidence type="ECO:0000256" key="1">
    <source>
        <dbReference type="ARBA" id="ARBA00001946"/>
    </source>
</evidence>
<evidence type="ECO:0000256" key="6">
    <source>
        <dbReference type="PIRSR" id="PIRSR015582-2"/>
    </source>
</evidence>
<organism evidence="8 9">
    <name type="scientific">Silicimonas algicola</name>
    <dbReference type="NCBI Taxonomy" id="1826607"/>
    <lineage>
        <taxon>Bacteria</taxon>
        <taxon>Pseudomonadati</taxon>
        <taxon>Pseudomonadota</taxon>
        <taxon>Alphaproteobacteria</taxon>
        <taxon>Rhodobacterales</taxon>
        <taxon>Paracoccaceae</taxon>
    </lineage>
</organism>
<protein>
    <submittedName>
        <fullName evidence="8">Citrate lyase subunit beta/citryl-CoA lyase</fullName>
    </submittedName>
</protein>
<evidence type="ECO:0000313" key="8">
    <source>
        <dbReference type="EMBL" id="PWK55467.1"/>
    </source>
</evidence>
<dbReference type="GO" id="GO:0016829">
    <property type="term" value="F:lyase activity"/>
    <property type="evidence" value="ECO:0007669"/>
    <property type="project" value="UniProtKB-KW"/>
</dbReference>
<dbReference type="SUPFAM" id="SSF51621">
    <property type="entry name" value="Phosphoenolpyruvate/pyruvate domain"/>
    <property type="match status" value="1"/>
</dbReference>
<dbReference type="PANTHER" id="PTHR32308:SF0">
    <property type="entry name" value="HPCH_HPAI ALDOLASE_CITRATE LYASE DOMAIN-CONTAINING PROTEIN"/>
    <property type="match status" value="1"/>
</dbReference>
<feature type="binding site" evidence="5">
    <location>
        <position position="139"/>
    </location>
    <ligand>
        <name>substrate</name>
    </ligand>
</feature>
<evidence type="ECO:0000256" key="2">
    <source>
        <dbReference type="ARBA" id="ARBA00005568"/>
    </source>
</evidence>
<comment type="caution">
    <text evidence="8">The sequence shown here is derived from an EMBL/GenBank/DDBJ whole genome shotgun (WGS) entry which is preliminary data.</text>
</comment>
<gene>
    <name evidence="8" type="ORF">C8D95_107133</name>
</gene>
<evidence type="ECO:0000256" key="5">
    <source>
        <dbReference type="PIRSR" id="PIRSR015582-1"/>
    </source>
</evidence>
<evidence type="ECO:0000259" key="7">
    <source>
        <dbReference type="Pfam" id="PF03328"/>
    </source>
</evidence>
<feature type="binding site" evidence="6">
    <location>
        <position position="139"/>
    </location>
    <ligand>
        <name>Mg(2+)</name>
        <dbReference type="ChEBI" id="CHEBI:18420"/>
    </ligand>
</feature>
<sequence length="300" mass="30810">MGFHAGMDTPRLTSLLFVPGDSPAKAAKARTSGAAGLILDLEDSVGPDRKAEARAGLPELIEATSSADGPSIWVRINPLDSGLAQDDLAAAVRAGLTGIMLPKASGGEDIARLSAMLDGLERKSAIEAGSTRILPIVTETPAALFALASYAPAHPRLAALTWGAEDLSAVLGATATRADGDWTGPYATARALTLFAAANAGVPAIDTVYTDFRDAEGLGRSARAARRDGFAGQMAIHPAQVAVIEAAYAPSEEDIALARRIVAAFAETPGLGTVGIDGQMIDIPHLKRARRLLASAGLEA</sequence>
<evidence type="ECO:0000256" key="3">
    <source>
        <dbReference type="ARBA" id="ARBA00022723"/>
    </source>
</evidence>
<keyword evidence="8" id="KW-0456">Lyase</keyword>
<evidence type="ECO:0000313" key="9">
    <source>
        <dbReference type="Proteomes" id="UP000245390"/>
    </source>
</evidence>
<dbReference type="InterPro" id="IPR040442">
    <property type="entry name" value="Pyrv_kinase-like_dom_sf"/>
</dbReference>
<dbReference type="AlphaFoldDB" id="A0A316GKX5"/>
<keyword evidence="3 6" id="KW-0479">Metal-binding</keyword>
<keyword evidence="4 6" id="KW-0460">Magnesium</keyword>
<feature type="binding site" evidence="5">
    <location>
        <position position="75"/>
    </location>
    <ligand>
        <name>substrate</name>
    </ligand>
</feature>
<name>A0A316GKX5_9RHOB</name>
<dbReference type="EMBL" id="QGGV01000007">
    <property type="protein sequence ID" value="PWK55467.1"/>
    <property type="molecule type" value="Genomic_DNA"/>
</dbReference>
<evidence type="ECO:0000256" key="4">
    <source>
        <dbReference type="ARBA" id="ARBA00022842"/>
    </source>
</evidence>
<dbReference type="InterPro" id="IPR011206">
    <property type="entry name" value="Citrate_lyase_beta/mcl1/mcl2"/>
</dbReference>
<proteinExistence type="inferred from homology"/>
<dbReference type="PIRSF" id="PIRSF015582">
    <property type="entry name" value="Cit_lyase_B"/>
    <property type="match status" value="1"/>
</dbReference>
<reference evidence="8 9" key="1">
    <citation type="submission" date="2018-05" db="EMBL/GenBank/DDBJ databases">
        <title>Genomic Encyclopedia of Type Strains, Phase IV (KMG-IV): sequencing the most valuable type-strain genomes for metagenomic binning, comparative biology and taxonomic classification.</title>
        <authorList>
            <person name="Goeker M."/>
        </authorList>
    </citation>
    <scope>NUCLEOTIDE SEQUENCE [LARGE SCALE GENOMIC DNA]</scope>
    <source>
        <strain evidence="8 9">DSM 103371</strain>
    </source>
</reference>
<dbReference type="InterPro" id="IPR005000">
    <property type="entry name" value="Aldolase/citrate-lyase_domain"/>
</dbReference>
<dbReference type="InterPro" id="IPR015813">
    <property type="entry name" value="Pyrv/PenolPyrv_kinase-like_dom"/>
</dbReference>
<dbReference type="Pfam" id="PF03328">
    <property type="entry name" value="HpcH_HpaI"/>
    <property type="match status" value="1"/>
</dbReference>
<comment type="similarity">
    <text evidence="2">Belongs to the HpcH/HpaI aldolase family.</text>
</comment>
<accession>A0A316GKX5</accession>
<feature type="binding site" evidence="6">
    <location>
        <position position="166"/>
    </location>
    <ligand>
        <name>Mg(2+)</name>
        <dbReference type="ChEBI" id="CHEBI:18420"/>
    </ligand>
</feature>